<dbReference type="Gene3D" id="3.30.1490.190">
    <property type="match status" value="1"/>
</dbReference>
<sequence>MARQRAWQQLARHLRRAGQRPTIQRVAVYEALLRAARAGVHPTADEVYETLRPSLPTLSPATTRRVLAVLVEAGLARRVAMPGEPDRYDGDPAPHAHLACVRCHRLQDVALPELDEIVRQVREQTGFLITGQELVLEGLCRHCRQGWPVPRAAAGSPEARGG</sequence>
<dbReference type="InterPro" id="IPR043135">
    <property type="entry name" value="Fur_C"/>
</dbReference>
<comment type="similarity">
    <text evidence="1">Belongs to the Fur family.</text>
</comment>
<dbReference type="HOGENOM" id="CLU_096072_4_2_9"/>
<keyword evidence="9" id="KW-1185">Reference proteome</keyword>
<keyword evidence="3 7" id="KW-0862">Zinc</keyword>
<feature type="binding site" evidence="7">
    <location>
        <position position="143"/>
    </location>
    <ligand>
        <name>Zn(2+)</name>
        <dbReference type="ChEBI" id="CHEBI:29105"/>
    </ligand>
</feature>
<evidence type="ECO:0000256" key="4">
    <source>
        <dbReference type="ARBA" id="ARBA00023015"/>
    </source>
</evidence>
<dbReference type="PANTHER" id="PTHR33202">
    <property type="entry name" value="ZINC UPTAKE REGULATION PROTEIN"/>
    <property type="match status" value="1"/>
</dbReference>
<evidence type="ECO:0000256" key="2">
    <source>
        <dbReference type="ARBA" id="ARBA00022491"/>
    </source>
</evidence>
<evidence type="ECO:0000256" key="3">
    <source>
        <dbReference type="ARBA" id="ARBA00022833"/>
    </source>
</evidence>
<evidence type="ECO:0000256" key="7">
    <source>
        <dbReference type="PIRSR" id="PIRSR602481-1"/>
    </source>
</evidence>
<proteinExistence type="inferred from homology"/>
<dbReference type="SUPFAM" id="SSF46785">
    <property type="entry name" value="Winged helix' DNA-binding domain"/>
    <property type="match status" value="1"/>
</dbReference>
<dbReference type="AlphaFoldDB" id="K6Q3E5"/>
<organism evidence="8 9">
    <name type="scientific">Thermaerobacter subterraneus DSM 13965</name>
    <dbReference type="NCBI Taxonomy" id="867903"/>
    <lineage>
        <taxon>Bacteria</taxon>
        <taxon>Bacillati</taxon>
        <taxon>Bacillota</taxon>
        <taxon>Clostridia</taxon>
        <taxon>Eubacteriales</taxon>
        <taxon>Clostridiales Family XVII. Incertae Sedis</taxon>
        <taxon>Thermaerobacter</taxon>
    </lineage>
</organism>
<evidence type="ECO:0000256" key="1">
    <source>
        <dbReference type="ARBA" id="ARBA00007957"/>
    </source>
</evidence>
<protein>
    <submittedName>
        <fullName evidence="8">Fe2+/Zn2+ uptake regulation protein</fullName>
    </submittedName>
</protein>
<feature type="binding site" evidence="7">
    <location>
        <position position="140"/>
    </location>
    <ligand>
        <name>Zn(2+)</name>
        <dbReference type="ChEBI" id="CHEBI:29105"/>
    </ligand>
</feature>
<dbReference type="InterPro" id="IPR036388">
    <property type="entry name" value="WH-like_DNA-bd_sf"/>
</dbReference>
<dbReference type="CDD" id="cd07153">
    <property type="entry name" value="Fur_like"/>
    <property type="match status" value="1"/>
</dbReference>
<keyword evidence="7" id="KW-0479">Metal-binding</keyword>
<keyword evidence="2" id="KW-0678">Repressor</keyword>
<name>K6Q3E5_9FIRM</name>
<dbReference type="Pfam" id="PF01475">
    <property type="entry name" value="FUR"/>
    <property type="match status" value="1"/>
</dbReference>
<keyword evidence="6" id="KW-0804">Transcription</keyword>
<dbReference type="Proteomes" id="UP000005710">
    <property type="component" value="Unassembled WGS sequence"/>
</dbReference>
<dbReference type="GO" id="GO:0003700">
    <property type="term" value="F:DNA-binding transcription factor activity"/>
    <property type="evidence" value="ECO:0007669"/>
    <property type="project" value="InterPro"/>
</dbReference>
<comment type="cofactor">
    <cofactor evidence="7">
        <name>Zn(2+)</name>
        <dbReference type="ChEBI" id="CHEBI:29105"/>
    </cofactor>
    <text evidence="7">Binds 1 zinc ion per subunit.</text>
</comment>
<evidence type="ECO:0000313" key="9">
    <source>
        <dbReference type="Proteomes" id="UP000005710"/>
    </source>
</evidence>
<dbReference type="RefSeq" id="WP_006903603.1">
    <property type="nucleotide sequence ID" value="NZ_JH976535.1"/>
</dbReference>
<feature type="binding site" evidence="7">
    <location>
        <position position="100"/>
    </location>
    <ligand>
        <name>Zn(2+)</name>
        <dbReference type="ChEBI" id="CHEBI:29105"/>
    </ligand>
</feature>
<dbReference type="InterPro" id="IPR036390">
    <property type="entry name" value="WH_DNA-bd_sf"/>
</dbReference>
<gene>
    <name evidence="8" type="ORF">ThesuDRAFT_01333</name>
</gene>
<evidence type="ECO:0000256" key="5">
    <source>
        <dbReference type="ARBA" id="ARBA00023125"/>
    </source>
</evidence>
<keyword evidence="5" id="KW-0238">DNA-binding</keyword>
<comment type="caution">
    <text evidence="8">The sequence shown here is derived from an EMBL/GenBank/DDBJ whole genome shotgun (WGS) entry which is preliminary data.</text>
</comment>
<accession>K6Q3E5</accession>
<reference evidence="8" key="2">
    <citation type="submission" date="2012-10" db="EMBL/GenBank/DDBJ databases">
        <title>Improved high-quality draft of Thermaerobacter subterraneus C21, DSM 13965.</title>
        <authorList>
            <consortium name="DOE Joint Genome Institute"/>
            <person name="Eisen J."/>
            <person name="Huntemann M."/>
            <person name="Wei C.-L."/>
            <person name="Han J."/>
            <person name="Detter J.C."/>
            <person name="Han C."/>
            <person name="Tapia R."/>
            <person name="Chen A."/>
            <person name="Kyrpides N."/>
            <person name="Mavromatis K."/>
            <person name="Markowitz V."/>
            <person name="Szeto E."/>
            <person name="Ivanova N."/>
            <person name="Mikhailova N."/>
            <person name="Ovchinnikova G."/>
            <person name="Pagani I."/>
            <person name="Pati A."/>
            <person name="Goodwin L."/>
            <person name="Nordberg H.P."/>
            <person name="Cantor M.N."/>
            <person name="Hua S.X."/>
            <person name="Woyke T."/>
            <person name="Eisen J."/>
            <person name="Klenk H.-P."/>
        </authorList>
    </citation>
    <scope>NUCLEOTIDE SEQUENCE [LARGE SCALE GENOMIC DNA]</scope>
    <source>
        <strain evidence="8">DSM 13965</strain>
    </source>
</reference>
<dbReference type="InterPro" id="IPR002481">
    <property type="entry name" value="FUR"/>
</dbReference>
<dbReference type="EMBL" id="AENY02000002">
    <property type="protein sequence ID" value="EKP95579.1"/>
    <property type="molecule type" value="Genomic_DNA"/>
</dbReference>
<dbReference type="GO" id="GO:1900376">
    <property type="term" value="P:regulation of secondary metabolite biosynthetic process"/>
    <property type="evidence" value="ECO:0007669"/>
    <property type="project" value="TreeGrafter"/>
</dbReference>
<dbReference type="GO" id="GO:0000976">
    <property type="term" value="F:transcription cis-regulatory region binding"/>
    <property type="evidence" value="ECO:0007669"/>
    <property type="project" value="TreeGrafter"/>
</dbReference>
<evidence type="ECO:0000256" key="6">
    <source>
        <dbReference type="ARBA" id="ARBA00023163"/>
    </source>
</evidence>
<dbReference type="Gene3D" id="1.10.10.10">
    <property type="entry name" value="Winged helix-like DNA-binding domain superfamily/Winged helix DNA-binding domain"/>
    <property type="match status" value="1"/>
</dbReference>
<dbReference type="STRING" id="867903.ThesuDRAFT_01333"/>
<reference evidence="8" key="1">
    <citation type="submission" date="2010-10" db="EMBL/GenBank/DDBJ databases">
        <authorList>
            <consortium name="US DOE Joint Genome Institute (JGI-PGF)"/>
            <person name="Lucas S."/>
            <person name="Copeland A."/>
            <person name="Lapidus A."/>
            <person name="Bruce D."/>
            <person name="Goodwin L."/>
            <person name="Pitluck S."/>
            <person name="Kyrpides N."/>
            <person name="Mavromatis K."/>
            <person name="Detter J.C."/>
            <person name="Han C."/>
            <person name="Land M."/>
            <person name="Hauser L."/>
            <person name="Markowitz V."/>
            <person name="Cheng J.-F."/>
            <person name="Hugenholtz P."/>
            <person name="Woyke T."/>
            <person name="Wu D."/>
            <person name="Pukall R."/>
            <person name="Wahrenburg C."/>
            <person name="Brambilla E."/>
            <person name="Klenk H.-P."/>
            <person name="Eisen J.A."/>
        </authorList>
    </citation>
    <scope>NUCLEOTIDE SEQUENCE [LARGE SCALE GENOMIC DNA]</scope>
    <source>
        <strain evidence="8">DSM 13965</strain>
    </source>
</reference>
<evidence type="ECO:0000313" key="8">
    <source>
        <dbReference type="EMBL" id="EKP95579.1"/>
    </source>
</evidence>
<dbReference type="GO" id="GO:0008270">
    <property type="term" value="F:zinc ion binding"/>
    <property type="evidence" value="ECO:0007669"/>
    <property type="project" value="TreeGrafter"/>
</dbReference>
<dbReference type="PANTHER" id="PTHR33202:SF7">
    <property type="entry name" value="FERRIC UPTAKE REGULATION PROTEIN"/>
    <property type="match status" value="1"/>
</dbReference>
<feature type="binding site" evidence="7">
    <location>
        <position position="103"/>
    </location>
    <ligand>
        <name>Zn(2+)</name>
        <dbReference type="ChEBI" id="CHEBI:29105"/>
    </ligand>
</feature>
<keyword evidence="4" id="KW-0805">Transcription regulation</keyword>
<dbReference type="GO" id="GO:0045892">
    <property type="term" value="P:negative regulation of DNA-templated transcription"/>
    <property type="evidence" value="ECO:0007669"/>
    <property type="project" value="TreeGrafter"/>
</dbReference>
<dbReference type="eggNOG" id="COG0735">
    <property type="taxonomic scope" value="Bacteria"/>
</dbReference>